<dbReference type="STRING" id="935700.jaqu_03300"/>
<dbReference type="Gene3D" id="2.70.70.10">
    <property type="entry name" value="Glucose Permease (Domain IIA)"/>
    <property type="match status" value="1"/>
</dbReference>
<dbReference type="PANTHER" id="PTHR21666">
    <property type="entry name" value="PEPTIDASE-RELATED"/>
    <property type="match status" value="1"/>
</dbReference>
<keyword evidence="4" id="KW-1185">Reference proteome</keyword>
<dbReference type="PANTHER" id="PTHR21666:SF289">
    <property type="entry name" value="L-ALA--D-GLU ENDOPEPTIDASE"/>
    <property type="match status" value="1"/>
</dbReference>
<dbReference type="InterPro" id="IPR011055">
    <property type="entry name" value="Dup_hybrid_motif"/>
</dbReference>
<comment type="caution">
    <text evidence="3">The sequence shown here is derived from an EMBL/GenBank/DDBJ whole genome shotgun (WGS) entry which is preliminary data.</text>
</comment>
<keyword evidence="3" id="KW-0378">Hydrolase</keyword>
<keyword evidence="1" id="KW-0732">Signal</keyword>
<dbReference type="AlphaFoldDB" id="A0A0D1EQK5"/>
<dbReference type="InterPro" id="IPR016047">
    <property type="entry name" value="M23ase_b-sheet_dom"/>
</dbReference>
<dbReference type="InterPro" id="IPR023346">
    <property type="entry name" value="Lysozyme-like_dom_sf"/>
</dbReference>
<evidence type="ECO:0000313" key="4">
    <source>
        <dbReference type="Proteomes" id="UP000032232"/>
    </source>
</evidence>
<name>A0A0D1EQK5_9RHOB</name>
<dbReference type="EC" id="3.4.24.75" evidence="3"/>
<dbReference type="PATRIC" id="fig|935700.4.peg.354"/>
<dbReference type="RefSeq" id="WP_052500713.1">
    <property type="nucleotide sequence ID" value="NZ_FZPF01000008.1"/>
</dbReference>
<feature type="domain" description="M23ase beta-sheet core" evidence="2">
    <location>
        <begin position="458"/>
        <end position="554"/>
    </location>
</feature>
<proteinExistence type="predicted"/>
<protein>
    <submittedName>
        <fullName evidence="3">Glycyl-glycine endopeptidase ALE-1</fullName>
        <ecNumber evidence="3">3.4.24.75</ecNumber>
    </submittedName>
</protein>
<dbReference type="InterPro" id="IPR050570">
    <property type="entry name" value="Cell_wall_metabolism_enzyme"/>
</dbReference>
<dbReference type="SUPFAM" id="SSF51261">
    <property type="entry name" value="Duplicated hybrid motif"/>
    <property type="match status" value="1"/>
</dbReference>
<gene>
    <name evidence="3" type="ORF">jaqu_03300</name>
</gene>
<evidence type="ECO:0000259" key="2">
    <source>
        <dbReference type="Pfam" id="PF01551"/>
    </source>
</evidence>
<evidence type="ECO:0000256" key="1">
    <source>
        <dbReference type="ARBA" id="ARBA00022729"/>
    </source>
</evidence>
<dbReference type="Pfam" id="PF01551">
    <property type="entry name" value="Peptidase_M23"/>
    <property type="match status" value="1"/>
</dbReference>
<dbReference type="Gene3D" id="1.10.530.10">
    <property type="match status" value="1"/>
</dbReference>
<reference evidence="3 4" key="1">
    <citation type="submission" date="2015-02" db="EMBL/GenBank/DDBJ databases">
        <title>Genome Sequence of Jannaschia aquimarina DSM28248, a member of the Roseobacter clade.</title>
        <authorList>
            <person name="Voget S."/>
            <person name="Daniel R."/>
        </authorList>
    </citation>
    <scope>NUCLEOTIDE SEQUENCE [LARGE SCALE GENOMIC DNA]</scope>
    <source>
        <strain evidence="3 4">GSW-M26</strain>
    </source>
</reference>
<dbReference type="GO" id="GO:0004222">
    <property type="term" value="F:metalloendopeptidase activity"/>
    <property type="evidence" value="ECO:0007669"/>
    <property type="project" value="TreeGrafter"/>
</dbReference>
<evidence type="ECO:0000313" key="3">
    <source>
        <dbReference type="EMBL" id="KIT17905.1"/>
    </source>
</evidence>
<accession>A0A0D1EQK5</accession>
<dbReference type="Proteomes" id="UP000032232">
    <property type="component" value="Unassembled WGS sequence"/>
</dbReference>
<sequence length="753" mass="80797">MRRILRKIVLFGLVPVAALFVGMWAFTDIPHRLAVAVSIWRTSDQAMVQVETGSIAVAPAVDGSVFINIPGDPTLLRLPQDGADRRVRRVAGPGVLDIRRFGLPSPDRISILKDDLVVTESRLMTVMPSSREDLAFLQDQTERAMSEIARAASDPAELVRLAGLETVAFNAEDLEADSYGAEIEGLDEEVPPAADVPAGPVERTSLAFTRREAFRTPVWSDVVLRAELDRELEALLGESPLRGRAADLAARVIELIPGAASLSRGAVVALRLGGPSTAPDLTHISLYSPDDGYLGSLARLPDDRLTMSSDPWIDDDLMGLAGPAAATGATFRLLDAIYSAALRGGISAEEAGAFTTLLAASGLNLEKPAEEGDRITLAFSEDHGPGGTREGQLMYAALEGQSSQWRCYVVPDTAKGGYRCHIPGRQRSGAGAFVQPVDGVLTSKFGPRLHPIKQIVRLHAGVDWAAPTGTPIRAVADGRVSLAGDGRGYGNLMILAHADGVETRYAHLDRFAKGVVQGNVVRAGEVIGYVGTTGLSTGPHLHFETRVNGKPVDPMPFLTGQVMVAASGAVEALVEQIIRVESAGNARAKNPLSTATGLGQFIESTWLRMMRTYRPDLVATLDRRELLALRTDPSLSRDMVTKLAQENEAYLRSRGHGINPGRLYLAHFLGPEGAHRVLSAPGEQTIRDLMGAGVVRANPFLRRYTADDLERWADRKMGRLRSGPAVAAAPPKPVDPQTRLFVELVDQVLSEAG</sequence>
<dbReference type="CDD" id="cd12797">
    <property type="entry name" value="M23_peptidase"/>
    <property type="match status" value="1"/>
</dbReference>
<dbReference type="OrthoDB" id="9805070at2"/>
<dbReference type="EMBL" id="JYFE01000009">
    <property type="protein sequence ID" value="KIT17905.1"/>
    <property type="molecule type" value="Genomic_DNA"/>
</dbReference>
<dbReference type="SUPFAM" id="SSF53955">
    <property type="entry name" value="Lysozyme-like"/>
    <property type="match status" value="1"/>
</dbReference>
<organism evidence="3 4">
    <name type="scientific">Jannaschia aquimarina</name>
    <dbReference type="NCBI Taxonomy" id="935700"/>
    <lineage>
        <taxon>Bacteria</taxon>
        <taxon>Pseudomonadati</taxon>
        <taxon>Pseudomonadota</taxon>
        <taxon>Alphaproteobacteria</taxon>
        <taxon>Rhodobacterales</taxon>
        <taxon>Roseobacteraceae</taxon>
        <taxon>Jannaschia</taxon>
    </lineage>
</organism>